<sequence length="125" mass="14618">MPWAPKPPRPTQIIKEGGDYILALKANQKTLYKRVKAFFKEAVASGWEGINYSYYDATNAGHYRIEYRQVWAVPISQVPNLGIAKKWTRLKTIVMVRRKRTLWNDQTDNPSYYMFLFGCRCCTDC</sequence>
<reference evidence="1 2" key="1">
    <citation type="submission" date="2016-10" db="EMBL/GenBank/DDBJ databases">
        <title>Comparative genomics uncovers the prolific and rare metabolic potential of the cyanobacterial genus Moorea.</title>
        <authorList>
            <person name="Leao T."/>
            <person name="Castelao G."/>
            <person name="Korobeynikov A."/>
            <person name="Monroe E.A."/>
            <person name="Podell S."/>
            <person name="Glukhov E."/>
            <person name="Allen E."/>
            <person name="Gerwick W.H."/>
            <person name="Gerwick L."/>
        </authorList>
    </citation>
    <scope>NUCLEOTIDE SEQUENCE [LARGE SCALE GENOMIC DNA]</scope>
    <source>
        <strain evidence="1 2">PNG5-198</strain>
    </source>
</reference>
<dbReference type="Proteomes" id="UP000186657">
    <property type="component" value="Unassembled WGS sequence"/>
</dbReference>
<evidence type="ECO:0000313" key="1">
    <source>
        <dbReference type="EMBL" id="OLT58052.1"/>
    </source>
</evidence>
<dbReference type="RefSeq" id="WP_081431037.1">
    <property type="nucleotide sequence ID" value="NZ_MKZS01000001.1"/>
</dbReference>
<keyword evidence="2" id="KW-1185">Reference proteome</keyword>
<dbReference type="NCBIfam" id="NF033564">
    <property type="entry name" value="transpos_ISAs1"/>
    <property type="match status" value="1"/>
</dbReference>
<dbReference type="AlphaFoldDB" id="A0A1U7MWJ0"/>
<gene>
    <name evidence="1" type="ORF">BJP37_02345</name>
</gene>
<name>A0A1U7MWJ0_9CYAN</name>
<evidence type="ECO:0000313" key="2">
    <source>
        <dbReference type="Proteomes" id="UP000186657"/>
    </source>
</evidence>
<evidence type="ECO:0008006" key="3">
    <source>
        <dbReference type="Google" id="ProtNLM"/>
    </source>
</evidence>
<protein>
    <recommendedName>
        <fullName evidence="3">Transposase</fullName>
    </recommendedName>
</protein>
<proteinExistence type="predicted"/>
<dbReference type="InterPro" id="IPR047647">
    <property type="entry name" value="ISAs1_transpos"/>
</dbReference>
<accession>A0A1U7MWJ0</accession>
<dbReference type="EMBL" id="MKZS01000001">
    <property type="protein sequence ID" value="OLT58052.1"/>
    <property type="molecule type" value="Genomic_DNA"/>
</dbReference>
<organism evidence="1 2">
    <name type="scientific">Moorena bouillonii PNG</name>
    <dbReference type="NCBI Taxonomy" id="568701"/>
    <lineage>
        <taxon>Bacteria</taxon>
        <taxon>Bacillati</taxon>
        <taxon>Cyanobacteriota</taxon>
        <taxon>Cyanophyceae</taxon>
        <taxon>Coleofasciculales</taxon>
        <taxon>Coleofasciculaceae</taxon>
        <taxon>Moorena</taxon>
    </lineage>
</organism>
<comment type="caution">
    <text evidence="1">The sequence shown here is derived from an EMBL/GenBank/DDBJ whole genome shotgun (WGS) entry which is preliminary data.</text>
</comment>